<evidence type="ECO:0000313" key="4">
    <source>
        <dbReference type="EMBL" id="CAG7727595.1"/>
    </source>
</evidence>
<feature type="domain" description="Peptidase S1" evidence="3">
    <location>
        <begin position="1"/>
        <end position="166"/>
    </location>
</feature>
<dbReference type="Proteomes" id="UP000708208">
    <property type="component" value="Unassembled WGS sequence"/>
</dbReference>
<sequence>MVRKHPKYDSNSFVNDIALVEIPGSGFNFNDSKIARACLPYKFVNTVLENKQVLASGWGQTINDKPSSTSTQLRNVILNLFEYNQCNGLLQKSRVSNQLNQNQCCTRTPNKDICQGDSGGSIDYLNGRYYAYGVTSYVIGSCANPNGASVMTKVSKYLTWIEEITRTTSYCKS</sequence>
<dbReference type="PANTHER" id="PTHR24256">
    <property type="entry name" value="TRYPTASE-RELATED"/>
    <property type="match status" value="1"/>
</dbReference>
<dbReference type="AlphaFoldDB" id="A0A8J2P0N0"/>
<dbReference type="EMBL" id="CAJVCH010150855">
    <property type="protein sequence ID" value="CAG7727595.1"/>
    <property type="molecule type" value="Genomic_DNA"/>
</dbReference>
<name>A0A8J2P0N0_9HEXA</name>
<dbReference type="GO" id="GO:0006508">
    <property type="term" value="P:proteolysis"/>
    <property type="evidence" value="ECO:0007669"/>
    <property type="project" value="InterPro"/>
</dbReference>
<dbReference type="OrthoDB" id="5918597at2759"/>
<dbReference type="InterPro" id="IPR051487">
    <property type="entry name" value="Ser/Thr_Proteases_Immune/Dev"/>
</dbReference>
<gene>
    <name evidence="4" type="ORF">AFUS01_LOCUS16428</name>
</gene>
<reference evidence="4" key="1">
    <citation type="submission" date="2021-06" db="EMBL/GenBank/DDBJ databases">
        <authorList>
            <person name="Hodson N. C."/>
            <person name="Mongue J. A."/>
            <person name="Jaron S. K."/>
        </authorList>
    </citation>
    <scope>NUCLEOTIDE SEQUENCE</scope>
</reference>
<protein>
    <recommendedName>
        <fullName evidence="3">Peptidase S1 domain-containing protein</fullName>
    </recommendedName>
</protein>
<keyword evidence="5" id="KW-1185">Reference proteome</keyword>
<evidence type="ECO:0000259" key="3">
    <source>
        <dbReference type="PROSITE" id="PS50240"/>
    </source>
</evidence>
<dbReference type="InterPro" id="IPR001254">
    <property type="entry name" value="Trypsin_dom"/>
</dbReference>
<keyword evidence="1" id="KW-1015">Disulfide bond</keyword>
<dbReference type="PROSITE" id="PS50240">
    <property type="entry name" value="TRYPSIN_DOM"/>
    <property type="match status" value="1"/>
</dbReference>
<evidence type="ECO:0000313" key="5">
    <source>
        <dbReference type="Proteomes" id="UP000708208"/>
    </source>
</evidence>
<comment type="similarity">
    <text evidence="2">Belongs to the peptidase S1 family. CLIP subfamily.</text>
</comment>
<dbReference type="SMART" id="SM00020">
    <property type="entry name" value="Tryp_SPc"/>
    <property type="match status" value="1"/>
</dbReference>
<organism evidence="4 5">
    <name type="scientific">Allacma fusca</name>
    <dbReference type="NCBI Taxonomy" id="39272"/>
    <lineage>
        <taxon>Eukaryota</taxon>
        <taxon>Metazoa</taxon>
        <taxon>Ecdysozoa</taxon>
        <taxon>Arthropoda</taxon>
        <taxon>Hexapoda</taxon>
        <taxon>Collembola</taxon>
        <taxon>Symphypleona</taxon>
        <taxon>Sminthuridae</taxon>
        <taxon>Allacma</taxon>
    </lineage>
</organism>
<comment type="caution">
    <text evidence="4">The sequence shown here is derived from an EMBL/GenBank/DDBJ whole genome shotgun (WGS) entry which is preliminary data.</text>
</comment>
<evidence type="ECO:0000256" key="2">
    <source>
        <dbReference type="ARBA" id="ARBA00024195"/>
    </source>
</evidence>
<accession>A0A8J2P0N0</accession>
<dbReference type="GO" id="GO:0004252">
    <property type="term" value="F:serine-type endopeptidase activity"/>
    <property type="evidence" value="ECO:0007669"/>
    <property type="project" value="InterPro"/>
</dbReference>
<evidence type="ECO:0000256" key="1">
    <source>
        <dbReference type="ARBA" id="ARBA00023157"/>
    </source>
</evidence>
<proteinExistence type="inferred from homology"/>
<dbReference type="Pfam" id="PF00089">
    <property type="entry name" value="Trypsin"/>
    <property type="match status" value="1"/>
</dbReference>